<feature type="domain" description="Fungal lipase-type" evidence="15">
    <location>
        <begin position="153"/>
        <end position="305"/>
    </location>
</feature>
<organism evidence="16 17">
    <name type="scientific">Giardia intestinalis (strain ATCC 50803 / WB clone C6)</name>
    <name type="common">Giardia lamblia</name>
    <dbReference type="NCBI Taxonomy" id="184922"/>
    <lineage>
        <taxon>Eukaryota</taxon>
        <taxon>Metamonada</taxon>
        <taxon>Diplomonadida</taxon>
        <taxon>Hexamitidae</taxon>
        <taxon>Giardiinae</taxon>
        <taxon>Giardia</taxon>
    </lineage>
</organism>
<evidence type="ECO:0000256" key="6">
    <source>
        <dbReference type="ARBA" id="ARBA00022723"/>
    </source>
</evidence>
<keyword evidence="3" id="KW-1003">Cell membrane</keyword>
<evidence type="ECO:0000313" key="17">
    <source>
        <dbReference type="Proteomes" id="UP000001548"/>
    </source>
</evidence>
<protein>
    <recommendedName>
        <fullName evidence="14">sn-1-specific diacylglycerol lipase</fullName>
        <ecNumber evidence="14">3.1.1.116</ecNumber>
    </recommendedName>
</protein>
<accession>D3KGS7</accession>
<dbReference type="InterPro" id="IPR029058">
    <property type="entry name" value="AB_hydrolase_fold"/>
</dbReference>
<dbReference type="GO" id="GO:0016042">
    <property type="term" value="P:lipid catabolic process"/>
    <property type="evidence" value="ECO:0007669"/>
    <property type="project" value="UniProtKB-KW"/>
</dbReference>
<proteinExistence type="predicted"/>
<keyword evidence="6" id="KW-0479">Metal-binding</keyword>
<comment type="cofactor">
    <cofactor evidence="1">
        <name>Ca(2+)</name>
        <dbReference type="ChEBI" id="CHEBI:29108"/>
    </cofactor>
</comment>
<evidence type="ECO:0000313" key="16">
    <source>
        <dbReference type="EMBL" id="KAE8302118.1"/>
    </source>
</evidence>
<dbReference type="OMA" id="LQATIWM"/>
<evidence type="ECO:0000256" key="9">
    <source>
        <dbReference type="ARBA" id="ARBA00022963"/>
    </source>
</evidence>
<dbReference type="Gene3D" id="3.40.50.1820">
    <property type="entry name" value="alpha/beta hydrolase"/>
    <property type="match status" value="1"/>
</dbReference>
<keyword evidence="12" id="KW-0472">Membrane</keyword>
<evidence type="ECO:0000256" key="14">
    <source>
        <dbReference type="ARBA" id="ARBA00026104"/>
    </source>
</evidence>
<name>D3KGS7_GIAIC</name>
<evidence type="ECO:0000256" key="5">
    <source>
        <dbReference type="ARBA" id="ARBA00022692"/>
    </source>
</evidence>
<gene>
    <name evidence="16" type="ORF">GL50803_003950</name>
</gene>
<keyword evidence="5" id="KW-0812">Transmembrane</keyword>
<dbReference type="InterPro" id="IPR052214">
    <property type="entry name" value="DAG_Lipase-Related"/>
</dbReference>
<sequence length="457" mass="51561">MQFLVTSLKQIINALYSQGSPLKLSAIRYSNLSSRKLFPLVAGLLTEIPEVDFKDILLTIRLSTSIYGKEMCHFLHDSRYFLSRFWAWFYSYCPNLIRQFSCSVTNAERKILADMVAIVKGSLDDVLFFNLKNKDMYQPCWVVMRQPGVQRLVIIARGTLSLLDGFTDIDASSEPLSNCFPELTSAPNFYVHRGVLQATIWMYNSIVPCLHAWIDSELASSRAAKQSPETDTAGFSLLLSGHSLGSAVTVLLGALLLLKHPDRWTTRNIQCIGYGCPPISNAAFSDWTKDWLTMFIYDMDIVPRLGDHSLRVRARRAATYKGNIETLESANSISRTLMMSNSLILSGNVYLIQPTSGYRRYGFCMPKPIYSASSIIGETSLSSLTKVLDASDVYSDAYYHSPHNGIVKEFENRLYFVTPIDPHDFSETMLSEAALYDHLCYSSIIPHMFDRRSDPPL</sequence>
<keyword evidence="7" id="KW-0378">Hydrolase</keyword>
<dbReference type="GO" id="GO:0046872">
    <property type="term" value="F:metal ion binding"/>
    <property type="evidence" value="ECO:0007669"/>
    <property type="project" value="UniProtKB-KW"/>
</dbReference>
<reference evidence="16 17" key="1">
    <citation type="journal article" date="2007" name="Science">
        <title>Genomic minimalism in the early diverging intestinal parasite Giardia lamblia.</title>
        <authorList>
            <person name="Morrison H.G."/>
            <person name="McArthur A.G."/>
            <person name="Gillin F.D."/>
            <person name="Aley S.B."/>
            <person name="Adam R.D."/>
            <person name="Olsen G.J."/>
            <person name="Best A.A."/>
            <person name="Cande W.Z."/>
            <person name="Chen F."/>
            <person name="Cipriano M.J."/>
            <person name="Davids B.J."/>
            <person name="Dawson S.C."/>
            <person name="Elmendorf H.G."/>
            <person name="Hehl A.B."/>
            <person name="Holder M.E."/>
            <person name="Huse S.M."/>
            <person name="Kim U.U."/>
            <person name="Lasek-Nesselquist E."/>
            <person name="Manning G."/>
            <person name="Nigam A."/>
            <person name="Nixon J.E."/>
            <person name="Palm D."/>
            <person name="Passamaneck N.E."/>
            <person name="Prabhu A."/>
            <person name="Reich C.I."/>
            <person name="Reiner D.S."/>
            <person name="Samuelson J."/>
            <person name="Svard S.G."/>
            <person name="Sogin M.L."/>
        </authorList>
    </citation>
    <scope>NUCLEOTIDE SEQUENCE [LARGE SCALE GENOMIC DNA]</scope>
    <source>
        <strain evidence="16 17">WB C6</strain>
    </source>
</reference>
<dbReference type="CDD" id="cd00519">
    <property type="entry name" value="Lipase_3"/>
    <property type="match status" value="1"/>
</dbReference>
<evidence type="ECO:0000256" key="8">
    <source>
        <dbReference type="ARBA" id="ARBA00022837"/>
    </source>
</evidence>
<dbReference type="SUPFAM" id="SSF53474">
    <property type="entry name" value="alpha/beta-Hydrolases"/>
    <property type="match status" value="1"/>
</dbReference>
<keyword evidence="8" id="KW-0106">Calcium</keyword>
<evidence type="ECO:0000256" key="4">
    <source>
        <dbReference type="ARBA" id="ARBA00022553"/>
    </source>
</evidence>
<dbReference type="VEuPathDB" id="GiardiaDB:GL50803_3950"/>
<dbReference type="GO" id="GO:0016787">
    <property type="term" value="F:hydrolase activity"/>
    <property type="evidence" value="ECO:0007669"/>
    <property type="project" value="UniProtKB-KW"/>
</dbReference>
<evidence type="ECO:0000256" key="7">
    <source>
        <dbReference type="ARBA" id="ARBA00022801"/>
    </source>
</evidence>
<dbReference type="HOGENOM" id="CLU_641655_0_0_1"/>
<dbReference type="GO" id="GO:0005886">
    <property type="term" value="C:plasma membrane"/>
    <property type="evidence" value="ECO:0007669"/>
    <property type="project" value="UniProtKB-SubCell"/>
</dbReference>
<dbReference type="EMBL" id="AACB03000004">
    <property type="protein sequence ID" value="KAE8302118.1"/>
    <property type="molecule type" value="Genomic_DNA"/>
</dbReference>
<comment type="catalytic activity">
    <reaction evidence="13">
        <text>a 1,2-diacyl-sn-glycerol + H2O = a 2-acylglycerol + a fatty acid + H(+)</text>
        <dbReference type="Rhea" id="RHEA:33275"/>
        <dbReference type="ChEBI" id="CHEBI:15377"/>
        <dbReference type="ChEBI" id="CHEBI:15378"/>
        <dbReference type="ChEBI" id="CHEBI:17389"/>
        <dbReference type="ChEBI" id="CHEBI:17815"/>
        <dbReference type="ChEBI" id="CHEBI:28868"/>
        <dbReference type="EC" id="3.1.1.116"/>
    </reaction>
    <physiologicalReaction direction="left-to-right" evidence="13">
        <dbReference type="Rhea" id="RHEA:33276"/>
    </physiologicalReaction>
</comment>
<dbReference type="EC" id="3.1.1.116" evidence="14"/>
<evidence type="ECO:0000256" key="1">
    <source>
        <dbReference type="ARBA" id="ARBA00001913"/>
    </source>
</evidence>
<evidence type="ECO:0000256" key="2">
    <source>
        <dbReference type="ARBA" id="ARBA00004651"/>
    </source>
</evidence>
<comment type="subcellular location">
    <subcellularLocation>
        <location evidence="2">Cell membrane</location>
        <topology evidence="2">Multi-pass membrane protein</topology>
    </subcellularLocation>
</comment>
<evidence type="ECO:0000256" key="13">
    <source>
        <dbReference type="ARBA" id="ARBA00024531"/>
    </source>
</evidence>
<keyword evidence="11" id="KW-0443">Lipid metabolism</keyword>
<dbReference type="ESTHER" id="giaic-d3kgs7">
    <property type="family name" value="Lipase_3"/>
</dbReference>
<evidence type="ECO:0000256" key="11">
    <source>
        <dbReference type="ARBA" id="ARBA00023098"/>
    </source>
</evidence>
<evidence type="ECO:0000259" key="15">
    <source>
        <dbReference type="Pfam" id="PF01764"/>
    </source>
</evidence>
<dbReference type="Proteomes" id="UP000001548">
    <property type="component" value="Unassembled WGS sequence"/>
</dbReference>
<comment type="caution">
    <text evidence="16">The sequence shown here is derived from an EMBL/GenBank/DDBJ whole genome shotgun (WGS) entry which is preliminary data.</text>
</comment>
<evidence type="ECO:0000256" key="3">
    <source>
        <dbReference type="ARBA" id="ARBA00022475"/>
    </source>
</evidence>
<dbReference type="InterPro" id="IPR002921">
    <property type="entry name" value="Fungal_lipase-type"/>
</dbReference>
<evidence type="ECO:0000256" key="10">
    <source>
        <dbReference type="ARBA" id="ARBA00022989"/>
    </source>
</evidence>
<dbReference type="PANTHER" id="PTHR45792:SF8">
    <property type="entry name" value="DIACYLGLYCEROL LIPASE-ALPHA"/>
    <property type="match status" value="1"/>
</dbReference>
<keyword evidence="10" id="KW-1133">Transmembrane helix</keyword>
<keyword evidence="17" id="KW-1185">Reference proteome</keyword>
<keyword evidence="9" id="KW-0442">Lipid degradation</keyword>
<dbReference type="PANTHER" id="PTHR45792">
    <property type="entry name" value="DIACYLGLYCEROL LIPASE HOMOLOG-RELATED"/>
    <property type="match status" value="1"/>
</dbReference>
<keyword evidence="4" id="KW-0597">Phosphoprotein</keyword>
<dbReference type="Pfam" id="PF01764">
    <property type="entry name" value="Lipase_3"/>
    <property type="match status" value="1"/>
</dbReference>
<evidence type="ECO:0000256" key="12">
    <source>
        <dbReference type="ARBA" id="ARBA00023136"/>
    </source>
</evidence>
<dbReference type="AlphaFoldDB" id="D3KGS7"/>